<accession>A0A269TKY6</accession>
<evidence type="ECO:0000313" key="1">
    <source>
        <dbReference type="EMBL" id="PAK21608.1"/>
    </source>
</evidence>
<organism evidence="1 2">
    <name type="scientific">Mycoplasmopsis agassizii</name>
    <dbReference type="NCBI Taxonomy" id="33922"/>
    <lineage>
        <taxon>Bacteria</taxon>
        <taxon>Bacillati</taxon>
        <taxon>Mycoplasmatota</taxon>
        <taxon>Mycoplasmoidales</taxon>
        <taxon>Metamycoplasmataceae</taxon>
        <taxon>Mycoplasmopsis</taxon>
    </lineage>
</organism>
<dbReference type="OrthoDB" id="9939816at2"/>
<dbReference type="RefSeq" id="WP_095334620.1">
    <property type="nucleotide sequence ID" value="NZ_NQNY01000003.1"/>
</dbReference>
<sequence>MAKNNDSTNFMCNNIKDIKKSDKVNIIVNKYKKEGKDKELMIHIKAKDDEEILPPGPSGGSDNKYASVKFVKKAISESEARTKIFVKEQIAESEARTKIFVKEQIAESEDRTKVFVKKVIEESEARNKIFVKETVQESEARMTEKMSKFATKEYVDKAILASEGRVMAAIAKSDKENKEMFAKLFQLIGEIKKK</sequence>
<name>A0A269TKY6_9BACT</name>
<reference evidence="2" key="1">
    <citation type="submission" date="2017-08" db="EMBL/GenBank/DDBJ databases">
        <authorList>
            <person name="Alvarez-Ponce D."/>
            <person name="Weitzman C.L."/>
            <person name="Tillett R.L."/>
            <person name="Sandmeier F.C."/>
            <person name="Tracy C.R."/>
        </authorList>
    </citation>
    <scope>NUCLEOTIDE SEQUENCE [LARGE SCALE GENOMIC DNA]</scope>
    <source>
        <strain evidence="2">723</strain>
    </source>
</reference>
<gene>
    <name evidence="1" type="ORF">CJJ23_01515</name>
</gene>
<dbReference type="AlphaFoldDB" id="A0A269TKY6"/>
<dbReference type="EMBL" id="NQNY01000003">
    <property type="protein sequence ID" value="PAK21608.1"/>
    <property type="molecule type" value="Genomic_DNA"/>
</dbReference>
<evidence type="ECO:0000313" key="2">
    <source>
        <dbReference type="Proteomes" id="UP000216943"/>
    </source>
</evidence>
<dbReference type="Proteomes" id="UP000216943">
    <property type="component" value="Unassembled WGS sequence"/>
</dbReference>
<proteinExistence type="predicted"/>
<protein>
    <submittedName>
        <fullName evidence="1">Uncharacterized protein</fullName>
    </submittedName>
</protein>
<comment type="caution">
    <text evidence="1">The sequence shown here is derived from an EMBL/GenBank/DDBJ whole genome shotgun (WGS) entry which is preliminary data.</text>
</comment>